<reference evidence="4" key="1">
    <citation type="submission" date="2023-08" db="EMBL/GenBank/DDBJ databases">
        <title>A de novo genome assembly of Solanum verrucosum Schlechtendal, a Mexican diploid species geographically isolated from the other diploid A-genome species in potato relatives.</title>
        <authorList>
            <person name="Hosaka K."/>
        </authorList>
    </citation>
    <scope>NUCLEOTIDE SEQUENCE</scope>
    <source>
        <tissue evidence="4">Young leaves</tissue>
    </source>
</reference>
<keyword evidence="5" id="KW-1185">Reference proteome</keyword>
<keyword evidence="2" id="KW-0067">ATP-binding</keyword>
<evidence type="ECO:0000256" key="1">
    <source>
        <dbReference type="ARBA" id="ARBA00022741"/>
    </source>
</evidence>
<dbReference type="Pfam" id="PF00005">
    <property type="entry name" value="ABC_tran"/>
    <property type="match status" value="1"/>
</dbReference>
<dbReference type="SUPFAM" id="SSF52540">
    <property type="entry name" value="P-loop containing nucleoside triphosphate hydrolases"/>
    <property type="match status" value="1"/>
</dbReference>
<dbReference type="InterPro" id="IPR003439">
    <property type="entry name" value="ABC_transporter-like_ATP-bd"/>
</dbReference>
<evidence type="ECO:0000259" key="3">
    <source>
        <dbReference type="Pfam" id="PF00005"/>
    </source>
</evidence>
<evidence type="ECO:0000256" key="2">
    <source>
        <dbReference type="ARBA" id="ARBA00022840"/>
    </source>
</evidence>
<dbReference type="Gene3D" id="3.40.50.300">
    <property type="entry name" value="P-loop containing nucleotide triphosphate hydrolases"/>
    <property type="match status" value="1"/>
</dbReference>
<protein>
    <recommendedName>
        <fullName evidence="3">ABC transporter domain-containing protein</fullName>
    </recommendedName>
</protein>
<dbReference type="EMBL" id="CP133616">
    <property type="protein sequence ID" value="WMV29044.1"/>
    <property type="molecule type" value="Genomic_DNA"/>
</dbReference>
<organism evidence="4 5">
    <name type="scientific">Solanum verrucosum</name>
    <dbReference type="NCBI Taxonomy" id="315347"/>
    <lineage>
        <taxon>Eukaryota</taxon>
        <taxon>Viridiplantae</taxon>
        <taxon>Streptophyta</taxon>
        <taxon>Embryophyta</taxon>
        <taxon>Tracheophyta</taxon>
        <taxon>Spermatophyta</taxon>
        <taxon>Magnoliopsida</taxon>
        <taxon>eudicotyledons</taxon>
        <taxon>Gunneridae</taxon>
        <taxon>Pentapetalae</taxon>
        <taxon>asterids</taxon>
        <taxon>lamiids</taxon>
        <taxon>Solanales</taxon>
        <taxon>Solanaceae</taxon>
        <taxon>Solanoideae</taxon>
        <taxon>Solaneae</taxon>
        <taxon>Solanum</taxon>
    </lineage>
</organism>
<dbReference type="PANTHER" id="PTHR24223:SF222">
    <property type="entry name" value="OS01G0902100 PROTEIN"/>
    <property type="match status" value="1"/>
</dbReference>
<feature type="domain" description="ABC transporter" evidence="3">
    <location>
        <begin position="74"/>
        <end position="114"/>
    </location>
</feature>
<dbReference type="InterPro" id="IPR027417">
    <property type="entry name" value="P-loop_NTPase"/>
</dbReference>
<dbReference type="GO" id="GO:0016887">
    <property type="term" value="F:ATP hydrolysis activity"/>
    <property type="evidence" value="ECO:0007669"/>
    <property type="project" value="InterPro"/>
</dbReference>
<sequence length="194" mass="21812">MTIFKISDVACSFDLQLCWHILSQRLKVSIMKGCYVIVRGRRHRWWLAAVMAIPSIPVLQKCHLADIVNQDLRLLDAPVAEDGENLSVDQRQIVCLARVLLQKRRILVLDEATASMDTETDNVIQKTIREETNGCTVITVAHQIPTVIDNDLVLVLVEGKILEFDTLNQLLKNSSSAFSNLVAEFSRRSSKGLT</sequence>
<dbReference type="Proteomes" id="UP001234989">
    <property type="component" value="Chromosome 5"/>
</dbReference>
<evidence type="ECO:0000313" key="5">
    <source>
        <dbReference type="Proteomes" id="UP001234989"/>
    </source>
</evidence>
<dbReference type="GO" id="GO:0016020">
    <property type="term" value="C:membrane"/>
    <property type="evidence" value="ECO:0007669"/>
    <property type="project" value="TreeGrafter"/>
</dbReference>
<gene>
    <name evidence="4" type="ORF">MTR67_022429</name>
</gene>
<dbReference type="AlphaFoldDB" id="A0AAF0R014"/>
<name>A0AAF0R014_SOLVR</name>
<accession>A0AAF0R014</accession>
<dbReference type="PANTHER" id="PTHR24223">
    <property type="entry name" value="ATP-BINDING CASSETTE SUB-FAMILY C"/>
    <property type="match status" value="1"/>
</dbReference>
<evidence type="ECO:0000313" key="4">
    <source>
        <dbReference type="EMBL" id="WMV29044.1"/>
    </source>
</evidence>
<dbReference type="GO" id="GO:0005524">
    <property type="term" value="F:ATP binding"/>
    <property type="evidence" value="ECO:0007669"/>
    <property type="project" value="UniProtKB-KW"/>
</dbReference>
<keyword evidence="1" id="KW-0547">Nucleotide-binding</keyword>
<dbReference type="InterPro" id="IPR050173">
    <property type="entry name" value="ABC_transporter_C-like"/>
</dbReference>
<dbReference type="GO" id="GO:0042626">
    <property type="term" value="F:ATPase-coupled transmembrane transporter activity"/>
    <property type="evidence" value="ECO:0007669"/>
    <property type="project" value="TreeGrafter"/>
</dbReference>
<proteinExistence type="predicted"/>